<accession>A0A835BZ66</accession>
<name>A0A835BZ66_9POAL</name>
<dbReference type="PANTHER" id="PTHR35164:SF14">
    <property type="entry name" value="OS04G0450900 PROTEIN"/>
    <property type="match status" value="1"/>
</dbReference>
<dbReference type="PANTHER" id="PTHR35164">
    <property type="entry name" value="EXPRESSED PROTEIN"/>
    <property type="match status" value="1"/>
</dbReference>
<feature type="coiled-coil region" evidence="1">
    <location>
        <begin position="615"/>
        <end position="649"/>
    </location>
</feature>
<organism evidence="3 4">
    <name type="scientific">Digitaria exilis</name>
    <dbReference type="NCBI Taxonomy" id="1010633"/>
    <lineage>
        <taxon>Eukaryota</taxon>
        <taxon>Viridiplantae</taxon>
        <taxon>Streptophyta</taxon>
        <taxon>Embryophyta</taxon>
        <taxon>Tracheophyta</taxon>
        <taxon>Spermatophyta</taxon>
        <taxon>Magnoliopsida</taxon>
        <taxon>Liliopsida</taxon>
        <taxon>Poales</taxon>
        <taxon>Poaceae</taxon>
        <taxon>PACMAD clade</taxon>
        <taxon>Panicoideae</taxon>
        <taxon>Panicodae</taxon>
        <taxon>Paniceae</taxon>
        <taxon>Anthephorinae</taxon>
        <taxon>Digitaria</taxon>
    </lineage>
</organism>
<keyword evidence="1" id="KW-0175">Coiled coil</keyword>
<dbReference type="OrthoDB" id="774313at2759"/>
<dbReference type="EMBL" id="JACEFO010001778">
    <property type="protein sequence ID" value="KAF8703293.1"/>
    <property type="molecule type" value="Genomic_DNA"/>
</dbReference>
<dbReference type="Proteomes" id="UP000636709">
    <property type="component" value="Unassembled WGS sequence"/>
</dbReference>
<keyword evidence="4" id="KW-1185">Reference proteome</keyword>
<feature type="region of interest" description="Disordered" evidence="2">
    <location>
        <begin position="801"/>
        <end position="841"/>
    </location>
</feature>
<feature type="coiled-coil region" evidence="1">
    <location>
        <begin position="675"/>
        <end position="751"/>
    </location>
</feature>
<feature type="coiled-coil region" evidence="1">
    <location>
        <begin position="446"/>
        <end position="547"/>
    </location>
</feature>
<protein>
    <submittedName>
        <fullName evidence="3">Uncharacterized protein</fullName>
    </submittedName>
</protein>
<sequence>MLVVLAYAYGIFMLILVAFSKKEKSVLAAWSGYVAVVTWRWQADKESMETDVDDLLMNNVQLQNFTSKSNIAARVTPPRVDLLHCLTRSSPTHHAGSSWLTNAAPAPKKALMLSVVAPSPSGLELHDFNANRIWRSPCPGGTLELALLRSSSAAARPHYSAIIPSIHPSIPVPHGRRFHGFLSAPPHQIHRDIEPPRLRPLKTRPSTRRLAHEGTIPLVRSRAGTEQRSSGAARSIERRKPAKTPVETEPKPTPAVDHLSHAHGTPPPGLGAGIQARASPRPAICGPRPRPRAPSHHTSNQIQAGHHLHSPLPPAASLTPTPLALLPPHPSVLVVSAAPSSIPFPSDTDFFFSPSSESAPPPPLACHTRCYSSPLASGSFEAGLRVTATASSVSSRDHHKQQPSSPRLQRSRSPAGGASKVSPSPEVCLLPLAWRPPLMRVGGASAAMQQQRVAQLEEELRREREEKAKAIKELEEVRKDGESAAKAVAEKVQLLEREVDKSKESERKMLESLIYQTKQLEQTKISLEEAKLEIAALRQANKGLESAAARRVGGVQEQRSVRDLMFGGADEEIRVLRGELRTATQAEERSRKAADDLSVALSDVTMEAKQVKLWLSEAQAELESANAEAERLRAALAAAESRLRAVSGEHERCRVEAEEAAASWGDKERVFLDCVRASEEEVNRARQENTKLVESQRVIRDENARLRDILKQAVAEASAVKDALELARAENERLGEAVADKDAALQSLRQEYECVKVSEAAAQGSLKELNSLLAATTTTTTNTACSTPAPEYGFDQRLMANGSKDGTPQRWMAEKPRTPSSRRRYSIGEPGKLKGGLSQSARMGNLNPKERVFASLSNIADLKSAADAAMDDFDDEFDHIDESHYVDMEDSMNKHKKKRPIFRNWPGLVRLDHSDFCDSRLRTPSAPAVTSSAAGWRLAAAVGKLQRRGRGSELGRRTDEMRGAPTMDGEWWVTRKQTRWWKTVRGRSDTAAWGRCVGRRAAATQRFAGLRSANPVGNGLSTSYKAIA</sequence>
<feature type="compositionally biased region" description="Low complexity" evidence="2">
    <location>
        <begin position="402"/>
        <end position="414"/>
    </location>
</feature>
<evidence type="ECO:0000313" key="4">
    <source>
        <dbReference type="Proteomes" id="UP000636709"/>
    </source>
</evidence>
<evidence type="ECO:0000256" key="1">
    <source>
        <dbReference type="SAM" id="Coils"/>
    </source>
</evidence>
<feature type="region of interest" description="Disordered" evidence="2">
    <location>
        <begin position="186"/>
        <end position="315"/>
    </location>
</feature>
<comment type="caution">
    <text evidence="3">The sequence shown here is derived from an EMBL/GenBank/DDBJ whole genome shotgun (WGS) entry which is preliminary data.</text>
</comment>
<gene>
    <name evidence="3" type="ORF">HU200_032086</name>
</gene>
<evidence type="ECO:0000313" key="3">
    <source>
        <dbReference type="EMBL" id="KAF8703293.1"/>
    </source>
</evidence>
<feature type="compositionally biased region" description="Basic residues" evidence="2">
    <location>
        <begin position="199"/>
        <end position="209"/>
    </location>
</feature>
<dbReference type="AlphaFoldDB" id="A0A835BZ66"/>
<evidence type="ECO:0000256" key="2">
    <source>
        <dbReference type="SAM" id="MobiDB-lite"/>
    </source>
</evidence>
<feature type="region of interest" description="Disordered" evidence="2">
    <location>
        <begin position="389"/>
        <end position="424"/>
    </location>
</feature>
<reference evidence="3" key="1">
    <citation type="submission" date="2020-07" db="EMBL/GenBank/DDBJ databases">
        <title>Genome sequence and genetic diversity analysis of an under-domesticated orphan crop, white fonio (Digitaria exilis).</title>
        <authorList>
            <person name="Bennetzen J.L."/>
            <person name="Chen S."/>
            <person name="Ma X."/>
            <person name="Wang X."/>
            <person name="Yssel A.E.J."/>
            <person name="Chaluvadi S.R."/>
            <person name="Johnson M."/>
            <person name="Gangashetty P."/>
            <person name="Hamidou F."/>
            <person name="Sanogo M.D."/>
            <person name="Zwaenepoel A."/>
            <person name="Wallace J."/>
            <person name="Van De Peer Y."/>
            <person name="Van Deynze A."/>
        </authorList>
    </citation>
    <scope>NUCLEOTIDE SEQUENCE</scope>
    <source>
        <tissue evidence="3">Leaves</tissue>
    </source>
</reference>
<proteinExistence type="predicted"/>